<reference evidence="2" key="1">
    <citation type="journal article" date="2019" name="Environ. Microbiol.">
        <title>Fungal ecological strategies reflected in gene transcription - a case study of two litter decomposers.</title>
        <authorList>
            <person name="Barbi F."/>
            <person name="Kohler A."/>
            <person name="Barry K."/>
            <person name="Baskaran P."/>
            <person name="Daum C."/>
            <person name="Fauchery L."/>
            <person name="Ihrmark K."/>
            <person name="Kuo A."/>
            <person name="LaButti K."/>
            <person name="Lipzen A."/>
            <person name="Morin E."/>
            <person name="Grigoriev I.V."/>
            <person name="Henrissat B."/>
            <person name="Lindahl B."/>
            <person name="Martin F."/>
        </authorList>
    </citation>
    <scope>NUCLEOTIDE SEQUENCE</scope>
    <source>
        <strain evidence="2">JB14</strain>
    </source>
</reference>
<dbReference type="Proteomes" id="UP000799118">
    <property type="component" value="Unassembled WGS sequence"/>
</dbReference>
<accession>A0A6A4HHQ7</accession>
<dbReference type="AlphaFoldDB" id="A0A6A4HHQ7"/>
<dbReference type="EMBL" id="ML769501">
    <property type="protein sequence ID" value="KAE9397200.1"/>
    <property type="molecule type" value="Genomic_DNA"/>
</dbReference>
<evidence type="ECO:0000313" key="3">
    <source>
        <dbReference type="Proteomes" id="UP000799118"/>
    </source>
</evidence>
<sequence>MRGLLTGITGVWQVAFKGTWCVSASNRNDVTVLDMWDFLSREGDVEGGGEGVEGGLGEADPLSAFVEEVLPPEEEEVPHMCTSMSTWTWQDKEWLGKPPSGNEVTKINEDEDGGIELISIHGEGEGEEDQDIVYTGRRAGNGVRKRRQREMQSVSIHGEGEGEEDQDIVYTGRRAGNGVRKRRQREMQSVSCVSVPPSSVSTSSAAS</sequence>
<feature type="compositionally biased region" description="Low complexity" evidence="1">
    <location>
        <begin position="189"/>
        <end position="207"/>
    </location>
</feature>
<evidence type="ECO:0000256" key="1">
    <source>
        <dbReference type="SAM" id="MobiDB-lite"/>
    </source>
</evidence>
<organism evidence="2 3">
    <name type="scientific">Gymnopus androsaceus JB14</name>
    <dbReference type="NCBI Taxonomy" id="1447944"/>
    <lineage>
        <taxon>Eukaryota</taxon>
        <taxon>Fungi</taxon>
        <taxon>Dikarya</taxon>
        <taxon>Basidiomycota</taxon>
        <taxon>Agaricomycotina</taxon>
        <taxon>Agaricomycetes</taxon>
        <taxon>Agaricomycetidae</taxon>
        <taxon>Agaricales</taxon>
        <taxon>Marasmiineae</taxon>
        <taxon>Omphalotaceae</taxon>
        <taxon>Gymnopus</taxon>
    </lineage>
</organism>
<protein>
    <submittedName>
        <fullName evidence="2">Uncharacterized protein</fullName>
    </submittedName>
</protein>
<evidence type="ECO:0000313" key="2">
    <source>
        <dbReference type="EMBL" id="KAE9397200.1"/>
    </source>
</evidence>
<keyword evidence="3" id="KW-1185">Reference proteome</keyword>
<gene>
    <name evidence="2" type="ORF">BT96DRAFT_996046</name>
</gene>
<feature type="region of interest" description="Disordered" evidence="1">
    <location>
        <begin position="143"/>
        <end position="207"/>
    </location>
</feature>
<proteinExistence type="predicted"/>
<name>A0A6A4HHQ7_9AGAR</name>